<keyword evidence="3" id="KW-1185">Reference proteome</keyword>
<feature type="region of interest" description="Disordered" evidence="1">
    <location>
        <begin position="1"/>
        <end position="132"/>
    </location>
</feature>
<accession>A0A6P1SX14</accession>
<proteinExistence type="predicted"/>
<dbReference type="AlphaFoldDB" id="A0A6P1SX14"/>
<protein>
    <submittedName>
        <fullName evidence="2">Uncharacterized protein</fullName>
    </submittedName>
</protein>
<dbReference type="Proteomes" id="UP000464495">
    <property type="component" value="Chromosome"/>
</dbReference>
<dbReference type="KEGG" id="amaq:GO499_08385"/>
<name>A0A6P1SX14_9RHOB</name>
<feature type="compositionally biased region" description="Basic and acidic residues" evidence="1">
    <location>
        <begin position="53"/>
        <end position="63"/>
    </location>
</feature>
<feature type="compositionally biased region" description="Basic and acidic residues" evidence="1">
    <location>
        <begin position="1"/>
        <end position="15"/>
    </location>
</feature>
<gene>
    <name evidence="2" type="ORF">GO499_08385</name>
</gene>
<dbReference type="RefSeq" id="WP_161861779.1">
    <property type="nucleotide sequence ID" value="NZ_CP046620.1"/>
</dbReference>
<evidence type="ECO:0000256" key="1">
    <source>
        <dbReference type="SAM" id="MobiDB-lite"/>
    </source>
</evidence>
<organism evidence="2 3">
    <name type="scientific">Algicella marina</name>
    <dbReference type="NCBI Taxonomy" id="2683284"/>
    <lineage>
        <taxon>Bacteria</taxon>
        <taxon>Pseudomonadati</taxon>
        <taxon>Pseudomonadota</taxon>
        <taxon>Alphaproteobacteria</taxon>
        <taxon>Rhodobacterales</taxon>
        <taxon>Paracoccaceae</taxon>
        <taxon>Algicella</taxon>
    </lineage>
</organism>
<sequence length="132" mass="15343">MKESGHIHTEARDDQTQESNKPVETLRDGNLKASIWRNDSENGPSYSTTFARTWRDDQGRFHDSQSYAGTDMLRLGELSRAAYHRTNELRREHAQEHAQEQPRDQSRETQSRMEFRKSRGGASADKGREHTR</sequence>
<dbReference type="EMBL" id="CP046620">
    <property type="protein sequence ID" value="QHQ35214.1"/>
    <property type="molecule type" value="Genomic_DNA"/>
</dbReference>
<evidence type="ECO:0000313" key="3">
    <source>
        <dbReference type="Proteomes" id="UP000464495"/>
    </source>
</evidence>
<feature type="compositionally biased region" description="Basic and acidic residues" evidence="1">
    <location>
        <begin position="85"/>
        <end position="117"/>
    </location>
</feature>
<feature type="compositionally biased region" description="Polar residues" evidence="1">
    <location>
        <begin position="41"/>
        <end position="51"/>
    </location>
</feature>
<reference evidence="2 3" key="1">
    <citation type="submission" date="2019-12" db="EMBL/GenBank/DDBJ databases">
        <title>Complete genome sequence of Algicella marina strain 9Alg 56(T) isolated from the red alga Tichocarpus crinitus.</title>
        <authorList>
            <person name="Kim S.-G."/>
            <person name="Nedashkovskaya O.I."/>
        </authorList>
    </citation>
    <scope>NUCLEOTIDE SEQUENCE [LARGE SCALE GENOMIC DNA]</scope>
    <source>
        <strain evidence="2 3">9Alg 56</strain>
    </source>
</reference>
<evidence type="ECO:0000313" key="2">
    <source>
        <dbReference type="EMBL" id="QHQ35214.1"/>
    </source>
</evidence>